<dbReference type="PROSITE" id="PS52015">
    <property type="entry name" value="TONB_CTD"/>
    <property type="match status" value="1"/>
</dbReference>
<evidence type="ECO:0000256" key="2">
    <source>
        <dbReference type="ARBA" id="ARBA00022692"/>
    </source>
</evidence>
<gene>
    <name evidence="7" type="ORF">MYP_591</name>
</gene>
<dbReference type="GO" id="GO:0015891">
    <property type="term" value="P:siderophore transport"/>
    <property type="evidence" value="ECO:0007669"/>
    <property type="project" value="InterPro"/>
</dbReference>
<dbReference type="SUPFAM" id="SSF74653">
    <property type="entry name" value="TolA/TonB C-terminal domain"/>
    <property type="match status" value="1"/>
</dbReference>
<dbReference type="eggNOG" id="COG0810">
    <property type="taxonomic scope" value="Bacteria"/>
</dbReference>
<dbReference type="RefSeq" id="WP_081990378.1">
    <property type="nucleotide sequence ID" value="NZ_BBLT01000001.1"/>
</dbReference>
<dbReference type="InterPro" id="IPR003538">
    <property type="entry name" value="TonB"/>
</dbReference>
<evidence type="ECO:0000256" key="3">
    <source>
        <dbReference type="ARBA" id="ARBA00022989"/>
    </source>
</evidence>
<dbReference type="AlphaFoldDB" id="A0A098L921"/>
<evidence type="ECO:0000256" key="5">
    <source>
        <dbReference type="SAM" id="SignalP"/>
    </source>
</evidence>
<dbReference type="GO" id="GO:0030288">
    <property type="term" value="C:outer membrane-bounded periplasmic space"/>
    <property type="evidence" value="ECO:0007669"/>
    <property type="project" value="InterPro"/>
</dbReference>
<dbReference type="GO" id="GO:0016020">
    <property type="term" value="C:membrane"/>
    <property type="evidence" value="ECO:0007669"/>
    <property type="project" value="UniProtKB-SubCell"/>
</dbReference>
<feature type="chain" id="PRO_5001937012" evidence="5">
    <location>
        <begin position="21"/>
        <end position="128"/>
    </location>
</feature>
<dbReference type="Gene3D" id="3.30.1150.10">
    <property type="match status" value="1"/>
</dbReference>
<dbReference type="OrthoDB" id="9812355at2"/>
<dbReference type="PRINTS" id="PR01374">
    <property type="entry name" value="TONBPROTEIN"/>
</dbReference>
<dbReference type="GO" id="GO:0055085">
    <property type="term" value="P:transmembrane transport"/>
    <property type="evidence" value="ECO:0007669"/>
    <property type="project" value="InterPro"/>
</dbReference>
<comment type="subcellular location">
    <subcellularLocation>
        <location evidence="1">Membrane</location>
        <topology evidence="1">Single-pass membrane protein</topology>
    </subcellularLocation>
</comment>
<keyword evidence="3" id="KW-1133">Transmembrane helix</keyword>
<dbReference type="InterPro" id="IPR006260">
    <property type="entry name" value="TonB/TolA_C"/>
</dbReference>
<accession>A0A098L921</accession>
<sequence length="128" mass="14420">MHKIVFTASFLMFSSVVSFSQTSNKNFAVSKTKETSYVNGEDDLYGFIFKHLKYSEEAKAKKIEGEVMVSFFVEKDSSITNIKILRDMGYGCGDSIRALFKNIKYVPAQENGVAVRSNVMVNIPVRSH</sequence>
<dbReference type="GO" id="GO:0031992">
    <property type="term" value="F:energy transducer activity"/>
    <property type="evidence" value="ECO:0007669"/>
    <property type="project" value="InterPro"/>
</dbReference>
<dbReference type="Pfam" id="PF03544">
    <property type="entry name" value="TonB_C"/>
    <property type="match status" value="1"/>
</dbReference>
<dbReference type="STRING" id="153721.MYP_591"/>
<evidence type="ECO:0000256" key="1">
    <source>
        <dbReference type="ARBA" id="ARBA00004167"/>
    </source>
</evidence>
<keyword evidence="2" id="KW-0812">Transmembrane</keyword>
<keyword evidence="5" id="KW-0732">Signal</keyword>
<keyword evidence="8" id="KW-1185">Reference proteome</keyword>
<reference evidence="7 8" key="1">
    <citation type="submission" date="2014-09" db="EMBL/GenBank/DDBJ databases">
        <title>Sporocytophaga myxococcoides PG-01 genome sequencing.</title>
        <authorList>
            <person name="Liu L."/>
            <person name="Gao P.J."/>
            <person name="Chen G.J."/>
            <person name="Wang L.S."/>
        </authorList>
    </citation>
    <scope>NUCLEOTIDE SEQUENCE [LARGE SCALE GENOMIC DNA]</scope>
    <source>
        <strain evidence="7 8">PG-01</strain>
    </source>
</reference>
<evidence type="ECO:0000313" key="7">
    <source>
        <dbReference type="EMBL" id="GAL83365.1"/>
    </source>
</evidence>
<dbReference type="NCBIfam" id="TIGR01352">
    <property type="entry name" value="tonB_Cterm"/>
    <property type="match status" value="1"/>
</dbReference>
<dbReference type="Proteomes" id="UP000030185">
    <property type="component" value="Unassembled WGS sequence"/>
</dbReference>
<evidence type="ECO:0000313" key="8">
    <source>
        <dbReference type="Proteomes" id="UP000030185"/>
    </source>
</evidence>
<evidence type="ECO:0000259" key="6">
    <source>
        <dbReference type="PROSITE" id="PS52015"/>
    </source>
</evidence>
<dbReference type="EMBL" id="BBLT01000001">
    <property type="protein sequence ID" value="GAL83365.1"/>
    <property type="molecule type" value="Genomic_DNA"/>
</dbReference>
<organism evidence="7 8">
    <name type="scientific">Sporocytophaga myxococcoides</name>
    <dbReference type="NCBI Taxonomy" id="153721"/>
    <lineage>
        <taxon>Bacteria</taxon>
        <taxon>Pseudomonadati</taxon>
        <taxon>Bacteroidota</taxon>
        <taxon>Cytophagia</taxon>
        <taxon>Cytophagales</taxon>
        <taxon>Cytophagaceae</taxon>
        <taxon>Sporocytophaga</taxon>
    </lineage>
</organism>
<name>A0A098L921_9BACT</name>
<keyword evidence="4" id="KW-0472">Membrane</keyword>
<feature type="domain" description="TonB C-terminal" evidence="6">
    <location>
        <begin position="39"/>
        <end position="128"/>
    </location>
</feature>
<proteinExistence type="predicted"/>
<evidence type="ECO:0000256" key="4">
    <source>
        <dbReference type="ARBA" id="ARBA00023136"/>
    </source>
</evidence>
<dbReference type="InterPro" id="IPR037682">
    <property type="entry name" value="TonB_C"/>
</dbReference>
<feature type="signal peptide" evidence="5">
    <location>
        <begin position="1"/>
        <end position="20"/>
    </location>
</feature>
<protein>
    <submittedName>
        <fullName evidence="7">TonB family protein</fullName>
    </submittedName>
</protein>
<comment type="caution">
    <text evidence="7">The sequence shown here is derived from an EMBL/GenBank/DDBJ whole genome shotgun (WGS) entry which is preliminary data.</text>
</comment>